<dbReference type="Proteomes" id="UP000293637">
    <property type="component" value="Unassembled WGS sequence"/>
</dbReference>
<evidence type="ECO:0000313" key="3">
    <source>
        <dbReference type="EMBL" id="TBW72058.1"/>
    </source>
</evidence>
<dbReference type="SMART" id="SM00530">
    <property type="entry name" value="HTH_XRE"/>
    <property type="match status" value="1"/>
</dbReference>
<dbReference type="PANTHER" id="PTHR34475:SF1">
    <property type="entry name" value="CYTOSKELETON PROTEIN RODZ"/>
    <property type="match status" value="1"/>
</dbReference>
<name>A0A4Q9WA82_STALU</name>
<dbReference type="PANTHER" id="PTHR34475">
    <property type="match status" value="1"/>
</dbReference>
<dbReference type="RefSeq" id="WP_002492103.1">
    <property type="nucleotide sequence ID" value="NZ_AP021848.1"/>
</dbReference>
<dbReference type="InterPro" id="IPR050400">
    <property type="entry name" value="Bact_Cytoskel_RodZ"/>
</dbReference>
<comment type="caution">
    <text evidence="3">The sequence shown here is derived from an EMBL/GenBank/DDBJ whole genome shotgun (WGS) entry which is preliminary data.</text>
</comment>
<keyword evidence="1" id="KW-0472">Membrane</keyword>
<dbReference type="GO" id="GO:0003677">
    <property type="term" value="F:DNA binding"/>
    <property type="evidence" value="ECO:0007669"/>
    <property type="project" value="InterPro"/>
</dbReference>
<dbReference type="InterPro" id="IPR001387">
    <property type="entry name" value="Cro/C1-type_HTH"/>
</dbReference>
<protein>
    <submittedName>
        <fullName evidence="3">Helix-turn-helix domain-containing protein</fullName>
    </submittedName>
</protein>
<keyword evidence="1" id="KW-0812">Transmembrane</keyword>
<keyword evidence="1" id="KW-1133">Transmembrane helix</keyword>
<evidence type="ECO:0000256" key="1">
    <source>
        <dbReference type="SAM" id="Phobius"/>
    </source>
</evidence>
<reference evidence="3 4" key="1">
    <citation type="journal article" date="2019" name="Sci. Transl. Med.">
        <title>Quorum sensing between bacterial species on the skin protects against epidermal injury in atopic dermatitis.</title>
        <authorList>
            <person name="Williams M.R."/>
        </authorList>
    </citation>
    <scope>NUCLEOTIDE SEQUENCE [LARGE SCALE GENOMIC DNA]</scope>
    <source>
        <strain evidence="3 4">E7</strain>
    </source>
</reference>
<proteinExistence type="predicted"/>
<feature type="domain" description="HTH cro/C1-type" evidence="2">
    <location>
        <begin position="8"/>
        <end position="42"/>
    </location>
</feature>
<evidence type="ECO:0000259" key="2">
    <source>
        <dbReference type="PROSITE" id="PS50943"/>
    </source>
</evidence>
<dbReference type="PROSITE" id="PS50943">
    <property type="entry name" value="HTH_CROC1"/>
    <property type="match status" value="1"/>
</dbReference>
<dbReference type="CDD" id="cd00093">
    <property type="entry name" value="HTH_XRE"/>
    <property type="match status" value="1"/>
</dbReference>
<evidence type="ECO:0000313" key="4">
    <source>
        <dbReference type="Proteomes" id="UP000293637"/>
    </source>
</evidence>
<gene>
    <name evidence="3" type="ORF">EQ812_07185</name>
</gene>
<dbReference type="EMBL" id="SCHB01000004">
    <property type="protein sequence ID" value="TBW72058.1"/>
    <property type="molecule type" value="Genomic_DNA"/>
</dbReference>
<dbReference type="GeneID" id="58089900"/>
<dbReference type="AlphaFoldDB" id="A0A4Q9WA82"/>
<feature type="transmembrane region" description="Helical" evidence="1">
    <location>
        <begin position="108"/>
        <end position="129"/>
    </location>
</feature>
<dbReference type="SUPFAM" id="SSF47413">
    <property type="entry name" value="lambda repressor-like DNA-binding domains"/>
    <property type="match status" value="1"/>
</dbReference>
<dbReference type="Gene3D" id="1.10.260.40">
    <property type="entry name" value="lambda repressor-like DNA-binding domains"/>
    <property type="match status" value="1"/>
</dbReference>
<dbReference type="Pfam" id="PF13413">
    <property type="entry name" value="HTH_25"/>
    <property type="match status" value="1"/>
</dbReference>
<accession>A0A4Q9WA82</accession>
<organism evidence="3 4">
    <name type="scientific">Staphylococcus lugdunensis</name>
    <dbReference type="NCBI Taxonomy" id="28035"/>
    <lineage>
        <taxon>Bacteria</taxon>
        <taxon>Bacillati</taxon>
        <taxon>Bacillota</taxon>
        <taxon>Bacilli</taxon>
        <taxon>Bacillales</taxon>
        <taxon>Staphylococcaceae</taxon>
        <taxon>Staphylococcus</taxon>
    </lineage>
</organism>
<dbReference type="InterPro" id="IPR010982">
    <property type="entry name" value="Lambda_DNA-bd_dom_sf"/>
</dbReference>
<sequence>MKTVGEILKHRRERLGMTLAELESRTQIKRQTLQHIENNNYELLAKKDYAEGFIRKYAKTVNIDDNQLVSAHREEIPNSQSQLDDLITQFQSIEPPTQHVSYKEPIQLTIIIVSLSIISVILWIIAVLIF</sequence>